<name>A0A6H1UI27_9GAMM</name>
<dbReference type="Proteomes" id="UP000501602">
    <property type="component" value="Chromosome"/>
</dbReference>
<proteinExistence type="predicted"/>
<evidence type="ECO:0000313" key="1">
    <source>
        <dbReference type="EMBL" id="QIZ78260.1"/>
    </source>
</evidence>
<dbReference type="GO" id="GO:0005975">
    <property type="term" value="P:carbohydrate metabolic process"/>
    <property type="evidence" value="ECO:0007669"/>
    <property type="project" value="InterPro"/>
</dbReference>
<dbReference type="EMBL" id="CP051180">
    <property type="protein sequence ID" value="QIZ78260.1"/>
    <property type="molecule type" value="Genomic_DNA"/>
</dbReference>
<dbReference type="AlphaFoldDB" id="A0A6H1UI27"/>
<dbReference type="PANTHER" id="PTHR30105">
    <property type="entry name" value="UNCHARACTERIZED YIBQ-RELATED"/>
    <property type="match status" value="1"/>
</dbReference>
<organism evidence="1 2">
    <name type="scientific">Ferrimonas lipolytica</name>
    <dbReference type="NCBI Taxonomy" id="2724191"/>
    <lineage>
        <taxon>Bacteria</taxon>
        <taxon>Pseudomonadati</taxon>
        <taxon>Pseudomonadota</taxon>
        <taxon>Gammaproteobacteria</taxon>
        <taxon>Alteromonadales</taxon>
        <taxon>Ferrimonadaceae</taxon>
        <taxon>Ferrimonas</taxon>
    </lineage>
</organism>
<reference evidence="1 2" key="1">
    <citation type="submission" date="2020-04" db="EMBL/GenBank/DDBJ databases">
        <title>Ferrimonas sp. S7 isolated from sea water.</title>
        <authorList>
            <person name="Bae S.S."/>
            <person name="Baek K."/>
        </authorList>
    </citation>
    <scope>NUCLEOTIDE SEQUENCE [LARGE SCALE GENOMIC DNA]</scope>
    <source>
        <strain evidence="1 2">S7</strain>
    </source>
</reference>
<dbReference type="InterPro" id="IPR011330">
    <property type="entry name" value="Glyco_hydro/deAcase_b/a-brl"/>
</dbReference>
<keyword evidence="2" id="KW-1185">Reference proteome</keyword>
<protein>
    <submittedName>
        <fullName evidence="1">Divergent polysaccharide deacetylase family protein</fullName>
    </submittedName>
</protein>
<sequence length="262" mass="29437">MTLKFSLLTTTLWITKAVKWLVLSLLLVGSATAAQMALIIDDVGERALDKQTLALPHKVTLSFLPHSRFGRDFAMLGWLQQRELMLHLPMATVGVKDPGPWAITPNQDKWQVQYRVKKALADIPFVTGINNHMGSAVTPDPERMAWVMEEIAKKPMFFVDSLTTSDSQAHAQALRYGIDSIKRHVFLDPQPGIEVLEQQWLRAQTIALKYGKVVVIGHPYPDTMAFLQHKIPQLDQIELVSVAELISNERLAQSQVQQPATQ</sequence>
<dbReference type="RefSeq" id="WP_168662053.1">
    <property type="nucleotide sequence ID" value="NZ_CP051180.1"/>
</dbReference>
<dbReference type="InterPro" id="IPR006837">
    <property type="entry name" value="Divergent_DAC"/>
</dbReference>
<dbReference type="KEGG" id="fes:HER31_15980"/>
<dbReference type="CDD" id="cd10936">
    <property type="entry name" value="CE4_DAC2"/>
    <property type="match status" value="1"/>
</dbReference>
<gene>
    <name evidence="1" type="ORF">HER31_15980</name>
</gene>
<accession>A0A6H1UI27</accession>
<dbReference type="Pfam" id="PF04748">
    <property type="entry name" value="Polysacc_deac_2"/>
    <property type="match status" value="1"/>
</dbReference>
<dbReference type="SUPFAM" id="SSF88713">
    <property type="entry name" value="Glycoside hydrolase/deacetylase"/>
    <property type="match status" value="1"/>
</dbReference>
<dbReference type="Gene3D" id="3.20.20.370">
    <property type="entry name" value="Glycoside hydrolase/deacetylase"/>
    <property type="match status" value="1"/>
</dbReference>
<dbReference type="PANTHER" id="PTHR30105:SF2">
    <property type="entry name" value="DIVERGENT POLYSACCHARIDE DEACETYLASE SUPERFAMILY"/>
    <property type="match status" value="1"/>
</dbReference>
<evidence type="ECO:0000313" key="2">
    <source>
        <dbReference type="Proteomes" id="UP000501602"/>
    </source>
</evidence>